<keyword evidence="1" id="KW-1133">Transmembrane helix</keyword>
<dbReference type="AlphaFoldDB" id="A0A553NBN0"/>
<reference evidence="2 3" key="1">
    <citation type="journal article" date="2018" name="Nat. Ecol. Evol.">
        <title>Genomic signatures of mitonuclear coevolution across populations of Tigriopus californicus.</title>
        <authorList>
            <person name="Barreto F.S."/>
            <person name="Watson E.T."/>
            <person name="Lima T.G."/>
            <person name="Willett C.S."/>
            <person name="Edmands S."/>
            <person name="Li W."/>
            <person name="Burton R.S."/>
        </authorList>
    </citation>
    <scope>NUCLEOTIDE SEQUENCE [LARGE SCALE GENOMIC DNA]</scope>
    <source>
        <strain evidence="2 3">San Diego</strain>
    </source>
</reference>
<protein>
    <submittedName>
        <fullName evidence="2">Uncharacterized protein</fullName>
    </submittedName>
</protein>
<keyword evidence="1" id="KW-0472">Membrane</keyword>
<evidence type="ECO:0000313" key="3">
    <source>
        <dbReference type="Proteomes" id="UP000318571"/>
    </source>
</evidence>
<proteinExistence type="predicted"/>
<sequence>MCVIDSDCRKLSTTEEKEQFRGLLVCGALKPDLLLCCDSNNGLGGSTWHYVVIMLLMVSFVINLCLVLYNRKLKQRLRGVNGI</sequence>
<gene>
    <name evidence="2" type="ORF">TCAL_15214</name>
</gene>
<comment type="caution">
    <text evidence="2">The sequence shown here is derived from an EMBL/GenBank/DDBJ whole genome shotgun (WGS) entry which is preliminary data.</text>
</comment>
<keyword evidence="3" id="KW-1185">Reference proteome</keyword>
<keyword evidence="1" id="KW-0812">Transmembrane</keyword>
<evidence type="ECO:0000256" key="1">
    <source>
        <dbReference type="SAM" id="Phobius"/>
    </source>
</evidence>
<feature type="transmembrane region" description="Helical" evidence="1">
    <location>
        <begin position="48"/>
        <end position="69"/>
    </location>
</feature>
<organism evidence="2 3">
    <name type="scientific">Tigriopus californicus</name>
    <name type="common">Marine copepod</name>
    <dbReference type="NCBI Taxonomy" id="6832"/>
    <lineage>
        <taxon>Eukaryota</taxon>
        <taxon>Metazoa</taxon>
        <taxon>Ecdysozoa</taxon>
        <taxon>Arthropoda</taxon>
        <taxon>Crustacea</taxon>
        <taxon>Multicrustacea</taxon>
        <taxon>Hexanauplia</taxon>
        <taxon>Copepoda</taxon>
        <taxon>Harpacticoida</taxon>
        <taxon>Harpacticidae</taxon>
        <taxon>Tigriopus</taxon>
    </lineage>
</organism>
<dbReference type="Proteomes" id="UP000318571">
    <property type="component" value="Chromosome 10"/>
</dbReference>
<dbReference type="EMBL" id="VCGU01000458">
    <property type="protein sequence ID" value="TRY62853.1"/>
    <property type="molecule type" value="Genomic_DNA"/>
</dbReference>
<name>A0A553NBN0_TIGCA</name>
<accession>A0A553NBN0</accession>
<evidence type="ECO:0000313" key="2">
    <source>
        <dbReference type="EMBL" id="TRY62853.1"/>
    </source>
</evidence>